<evidence type="ECO:0000313" key="3">
    <source>
        <dbReference type="EMBL" id="CCU70941.1"/>
    </source>
</evidence>
<name>M5DNC5_9GAMM</name>
<sequence>MNELRTSVVIDLAGNLTQRAQQYGRSLSGFSQRGQRDLGRMSLAAQSAGRSLDNLAGRTAAVVAGAGAAYVGVRQVVDSAQLDKKLINIRQTAGATAEQAADLRKELFLMAQQTGQSLDSLLGGFNNLIQAGLSWNEALATTQAINPAMAVTGARAEVLSSALTVAAEAFDFDLSKAETSVDILDRMTKAGRLGNAELEDLSAIFARVGVNAKASGLEFDQTLGLIERLSQTEKNPERLATLVDSTLRIFTNQKYLDKAAQATGVTFYNAEDERRAALDVLDDIAAGYQKFKTDAQRDQGLSLAFGEVDLDTMRGLRVLLSGDTLNQARQMSAEIANAGGTIGKDLPDAVANSVDQVARLKSALKKAADGFSEPINSTIENAIKNLIDKKEDGGLDLTGGELLAGGAAGLITTALLLKGGGKLLSKIGAGVGAGVATGKVLEEMAGVQPVYVVNMPGGFGGMGGLPGITDAVIKSGKGGLLRSAATMGATRLLPLAAAGGAGYWFGSNVVAPHVQGTDAGNEIGKITAQMMAALGNKNAKQSLESDSTYDPAYNSSNSRSRQRAHLKIEVSDDRIRVKSPNAENMDIDVSGSSMLTGGA</sequence>
<dbReference type="EMBL" id="HF680312">
    <property type="protein sequence ID" value="CCU70941.1"/>
    <property type="molecule type" value="Genomic_DNA"/>
</dbReference>
<evidence type="ECO:0000313" key="4">
    <source>
        <dbReference type="Proteomes" id="UP000011866"/>
    </source>
</evidence>
<dbReference type="PATRIC" id="fig|1298593.3.peg.479"/>
<feature type="compositionally biased region" description="Polar residues" evidence="1">
    <location>
        <begin position="542"/>
        <end position="559"/>
    </location>
</feature>
<dbReference type="HOGENOM" id="CLU_455551_0_0_6"/>
<feature type="region of interest" description="Disordered" evidence="1">
    <location>
        <begin position="542"/>
        <end position="599"/>
    </location>
</feature>
<accession>M5DNC5</accession>
<protein>
    <submittedName>
        <fullName evidence="3">Phage-related tail protein</fullName>
    </submittedName>
</protein>
<dbReference type="RefSeq" id="WP_015485681.1">
    <property type="nucleotide sequence ID" value="NC_020888.1"/>
</dbReference>
<dbReference type="Pfam" id="PF10145">
    <property type="entry name" value="PhageMin_Tail"/>
    <property type="match status" value="1"/>
</dbReference>
<dbReference type="GeneID" id="79175486"/>
<dbReference type="eggNOG" id="COG3941">
    <property type="taxonomic scope" value="Bacteria"/>
</dbReference>
<evidence type="ECO:0000256" key="1">
    <source>
        <dbReference type="SAM" id="MobiDB-lite"/>
    </source>
</evidence>
<feature type="compositionally biased region" description="Polar residues" evidence="1">
    <location>
        <begin position="590"/>
        <end position="599"/>
    </location>
</feature>
<proteinExistence type="predicted"/>
<dbReference type="Proteomes" id="UP000011866">
    <property type="component" value="Chromosome"/>
</dbReference>
<organism evidence="3 4">
    <name type="scientific">Thalassolituus oleivorans MIL-1</name>
    <dbReference type="NCBI Taxonomy" id="1298593"/>
    <lineage>
        <taxon>Bacteria</taxon>
        <taxon>Pseudomonadati</taxon>
        <taxon>Pseudomonadota</taxon>
        <taxon>Gammaproteobacteria</taxon>
        <taxon>Oceanospirillales</taxon>
        <taxon>Oceanospirillaceae</taxon>
        <taxon>Thalassolituus</taxon>
    </lineage>
</organism>
<dbReference type="InterPro" id="IPR010090">
    <property type="entry name" value="Phage_tape_meas"/>
</dbReference>
<gene>
    <name evidence="3" type="ORF">TOL_0502</name>
</gene>
<feature type="domain" description="Phage tail tape measure protein" evidence="2">
    <location>
        <begin position="111"/>
        <end position="306"/>
    </location>
</feature>
<evidence type="ECO:0000259" key="2">
    <source>
        <dbReference type="Pfam" id="PF10145"/>
    </source>
</evidence>
<keyword evidence="4" id="KW-1185">Reference proteome</keyword>
<feature type="compositionally biased region" description="Basic and acidic residues" evidence="1">
    <location>
        <begin position="566"/>
        <end position="576"/>
    </location>
</feature>
<dbReference type="NCBIfam" id="TIGR01760">
    <property type="entry name" value="tape_meas_TP901"/>
    <property type="match status" value="1"/>
</dbReference>
<reference evidence="3 4" key="1">
    <citation type="journal article" date="2013" name="Genome Announc.">
        <title>Genome Sequence of Thalassolituus oleivorans MIL-1 (DSM 14913T).</title>
        <authorList>
            <person name="Golyshin P.N."/>
            <person name="Werner J."/>
            <person name="Chernikova T.N."/>
            <person name="Tran H."/>
            <person name="Ferrer M."/>
            <person name="Yakimov M.M."/>
            <person name="Teeling H."/>
            <person name="Golyshina O.V."/>
        </authorList>
    </citation>
    <scope>NUCLEOTIDE SEQUENCE [LARGE SCALE GENOMIC DNA]</scope>
    <source>
        <strain evidence="3 4">MIL-1</strain>
    </source>
</reference>
<dbReference type="AlphaFoldDB" id="M5DNC5"/>
<dbReference type="KEGG" id="tol:TOL_0502"/>